<comment type="caution">
    <text evidence="1">The sequence shown here is derived from an EMBL/GenBank/DDBJ whole genome shotgun (WGS) entry which is preliminary data.</text>
</comment>
<sequence>MTRPEYHVVSWRRVNAATAVFRKTMVGPLLLLVLLAFFLPSFPSAAAECPAKCMCFKTTVRCMYLNLDRIPDRISPTTTVLECIDLARYLIKVLRSYKVAMSLYLHEWSGTLPPFTFMSEEKNFLIVVYDSISTRPQPNLTRRFLSISDNTSTHISNPSVLDDQKMRLARADFNNNIIQENINYKNIKHKILFVAEARMGCLVVSCVINHHSISTCVPIIHEKVSNHTSTSSTI</sequence>
<gene>
    <name evidence="1" type="ORF">AGLY_009639</name>
</gene>
<accession>A0A6G0TIM9</accession>
<dbReference type="AlphaFoldDB" id="A0A6G0TIM9"/>
<reference evidence="1 2" key="1">
    <citation type="submission" date="2019-08" db="EMBL/GenBank/DDBJ databases">
        <title>The genome of the soybean aphid Biotype 1, its phylome, world population structure and adaptation to the North American continent.</title>
        <authorList>
            <person name="Giordano R."/>
            <person name="Donthu R.K."/>
            <person name="Hernandez A.G."/>
            <person name="Wright C.L."/>
            <person name="Zimin A.V."/>
        </authorList>
    </citation>
    <scope>NUCLEOTIDE SEQUENCE [LARGE SCALE GENOMIC DNA]</scope>
    <source>
        <tissue evidence="1">Whole aphids</tissue>
    </source>
</reference>
<name>A0A6G0TIM9_APHGL</name>
<evidence type="ECO:0008006" key="3">
    <source>
        <dbReference type="Google" id="ProtNLM"/>
    </source>
</evidence>
<keyword evidence="2" id="KW-1185">Reference proteome</keyword>
<dbReference type="EMBL" id="VYZN01000038">
    <property type="protein sequence ID" value="KAE9532558.1"/>
    <property type="molecule type" value="Genomic_DNA"/>
</dbReference>
<protein>
    <recommendedName>
        <fullName evidence="3">LRRNT domain-containing protein</fullName>
    </recommendedName>
</protein>
<evidence type="ECO:0000313" key="2">
    <source>
        <dbReference type="Proteomes" id="UP000475862"/>
    </source>
</evidence>
<evidence type="ECO:0000313" key="1">
    <source>
        <dbReference type="EMBL" id="KAE9532558.1"/>
    </source>
</evidence>
<proteinExistence type="predicted"/>
<organism evidence="1 2">
    <name type="scientific">Aphis glycines</name>
    <name type="common">Soybean aphid</name>
    <dbReference type="NCBI Taxonomy" id="307491"/>
    <lineage>
        <taxon>Eukaryota</taxon>
        <taxon>Metazoa</taxon>
        <taxon>Ecdysozoa</taxon>
        <taxon>Arthropoda</taxon>
        <taxon>Hexapoda</taxon>
        <taxon>Insecta</taxon>
        <taxon>Pterygota</taxon>
        <taxon>Neoptera</taxon>
        <taxon>Paraneoptera</taxon>
        <taxon>Hemiptera</taxon>
        <taxon>Sternorrhyncha</taxon>
        <taxon>Aphidomorpha</taxon>
        <taxon>Aphidoidea</taxon>
        <taxon>Aphididae</taxon>
        <taxon>Aphidini</taxon>
        <taxon>Aphis</taxon>
        <taxon>Aphis</taxon>
    </lineage>
</organism>
<dbReference type="Proteomes" id="UP000475862">
    <property type="component" value="Unassembled WGS sequence"/>
</dbReference>
<dbReference type="OrthoDB" id="1574204at2759"/>